<dbReference type="RefSeq" id="WP_189928906.1">
    <property type="nucleotide sequence ID" value="NZ_BNCD01000001.1"/>
</dbReference>
<dbReference type="AlphaFoldDB" id="A0A919FNH2"/>
<dbReference type="InterPro" id="IPR005545">
    <property type="entry name" value="YCII"/>
</dbReference>
<dbReference type="EMBL" id="BNCD01000001">
    <property type="protein sequence ID" value="GHH69441.1"/>
    <property type="molecule type" value="Genomic_DNA"/>
</dbReference>
<protein>
    <submittedName>
        <fullName evidence="3">Transcription initiation protein</fullName>
    </submittedName>
</protein>
<gene>
    <name evidence="3" type="ORF">GCM10018793_01880</name>
</gene>
<dbReference type="Pfam" id="PF03795">
    <property type="entry name" value="YCII"/>
    <property type="match status" value="1"/>
</dbReference>
<proteinExistence type="inferred from homology"/>
<keyword evidence="4" id="KW-1185">Reference proteome</keyword>
<evidence type="ECO:0000256" key="1">
    <source>
        <dbReference type="ARBA" id="ARBA00007689"/>
    </source>
</evidence>
<name>A0A919FNH2_9ACTN</name>
<comment type="caution">
    <text evidence="3">The sequence shown here is derived from an EMBL/GenBank/DDBJ whole genome shotgun (WGS) entry which is preliminary data.</text>
</comment>
<dbReference type="Gene3D" id="3.30.70.1060">
    <property type="entry name" value="Dimeric alpha+beta barrel"/>
    <property type="match status" value="1"/>
</dbReference>
<reference evidence="3" key="1">
    <citation type="journal article" date="2014" name="Int. J. Syst. Evol. Microbiol.">
        <title>Complete genome sequence of Corynebacterium casei LMG S-19264T (=DSM 44701T), isolated from a smear-ripened cheese.</title>
        <authorList>
            <consortium name="US DOE Joint Genome Institute (JGI-PGF)"/>
            <person name="Walter F."/>
            <person name="Albersmeier A."/>
            <person name="Kalinowski J."/>
            <person name="Ruckert C."/>
        </authorList>
    </citation>
    <scope>NUCLEOTIDE SEQUENCE</scope>
    <source>
        <strain evidence="3">JCM 5069</strain>
    </source>
</reference>
<comment type="similarity">
    <text evidence="1">Belongs to the YciI family.</text>
</comment>
<dbReference type="InterPro" id="IPR011008">
    <property type="entry name" value="Dimeric_a/b-barrel"/>
</dbReference>
<dbReference type="PANTHER" id="PTHR35174:SF3">
    <property type="entry name" value="BLL7171 PROTEIN"/>
    <property type="match status" value="1"/>
</dbReference>
<feature type="domain" description="YCII-related" evidence="2">
    <location>
        <begin position="48"/>
        <end position="106"/>
    </location>
</feature>
<dbReference type="Proteomes" id="UP000603708">
    <property type="component" value="Unassembled WGS sequence"/>
</dbReference>
<accession>A0A919FNH2</accession>
<evidence type="ECO:0000313" key="3">
    <source>
        <dbReference type="EMBL" id="GHH69441.1"/>
    </source>
</evidence>
<sequence>MKYLLLICEEAEPVQAAPEECDPEPWVAEMEGRGVRKFGSRVRPAENATTVRVRDGELLVTDGPFAETKEQMAGFDVIECADLDEAVEVAAKHPMARLGMVEVRPFWTE</sequence>
<reference evidence="3" key="2">
    <citation type="submission" date="2020-09" db="EMBL/GenBank/DDBJ databases">
        <authorList>
            <person name="Sun Q."/>
            <person name="Ohkuma M."/>
        </authorList>
    </citation>
    <scope>NUCLEOTIDE SEQUENCE</scope>
    <source>
        <strain evidence="3">JCM 5069</strain>
    </source>
</reference>
<dbReference type="PANTHER" id="PTHR35174">
    <property type="entry name" value="BLL7171 PROTEIN-RELATED"/>
    <property type="match status" value="1"/>
</dbReference>
<organism evidence="3 4">
    <name type="scientific">Streptomyces sulfonofaciens</name>
    <dbReference type="NCBI Taxonomy" id="68272"/>
    <lineage>
        <taxon>Bacteria</taxon>
        <taxon>Bacillati</taxon>
        <taxon>Actinomycetota</taxon>
        <taxon>Actinomycetes</taxon>
        <taxon>Kitasatosporales</taxon>
        <taxon>Streptomycetaceae</taxon>
        <taxon>Streptomyces</taxon>
    </lineage>
</organism>
<evidence type="ECO:0000313" key="4">
    <source>
        <dbReference type="Proteomes" id="UP000603708"/>
    </source>
</evidence>
<dbReference type="SUPFAM" id="SSF54909">
    <property type="entry name" value="Dimeric alpha+beta barrel"/>
    <property type="match status" value="1"/>
</dbReference>
<evidence type="ECO:0000259" key="2">
    <source>
        <dbReference type="Pfam" id="PF03795"/>
    </source>
</evidence>